<feature type="transmembrane region" description="Helical" evidence="14">
    <location>
        <begin position="28"/>
        <end position="51"/>
    </location>
</feature>
<evidence type="ECO:0000259" key="16">
    <source>
        <dbReference type="SMART" id="SM00382"/>
    </source>
</evidence>
<evidence type="ECO:0000256" key="5">
    <source>
        <dbReference type="ARBA" id="ARBA00022723"/>
    </source>
</evidence>
<evidence type="ECO:0000256" key="13">
    <source>
        <dbReference type="ARBA" id="ARBA00061570"/>
    </source>
</evidence>
<dbReference type="FunFam" id="1.20.58.760:FF:000001">
    <property type="entry name" value="ATP-dependent zinc metalloprotease FtsH"/>
    <property type="match status" value="1"/>
</dbReference>
<dbReference type="InterPro" id="IPR003593">
    <property type="entry name" value="AAA+_ATPase"/>
</dbReference>
<dbReference type="EMBL" id="PEXI01000095">
    <property type="protein sequence ID" value="PIU24068.1"/>
    <property type="molecule type" value="Genomic_DNA"/>
</dbReference>
<keyword evidence="17" id="KW-0131">Cell cycle</keyword>
<dbReference type="GO" id="GO:0004176">
    <property type="term" value="F:ATP-dependent peptidase activity"/>
    <property type="evidence" value="ECO:0007669"/>
    <property type="project" value="InterPro"/>
</dbReference>
<evidence type="ECO:0000256" key="14">
    <source>
        <dbReference type="HAMAP-Rule" id="MF_01458"/>
    </source>
</evidence>
<keyword evidence="11 14" id="KW-0482">Metalloprotease</keyword>
<keyword evidence="6 14" id="KW-0547">Nucleotide-binding</keyword>
<evidence type="ECO:0000256" key="12">
    <source>
        <dbReference type="ARBA" id="ARBA00023136"/>
    </source>
</evidence>
<evidence type="ECO:0000256" key="7">
    <source>
        <dbReference type="ARBA" id="ARBA00022801"/>
    </source>
</evidence>
<dbReference type="Gene3D" id="1.20.58.760">
    <property type="entry name" value="Peptidase M41"/>
    <property type="match status" value="1"/>
</dbReference>
<keyword evidence="7 14" id="KW-0378">Hydrolase</keyword>
<keyword evidence="14" id="KW-1003">Cell membrane</keyword>
<dbReference type="Gene3D" id="1.10.8.60">
    <property type="match status" value="1"/>
</dbReference>
<comment type="caution">
    <text evidence="14">Lacks conserved residue(s) required for the propagation of feature annotation.</text>
</comment>
<evidence type="ECO:0000256" key="6">
    <source>
        <dbReference type="ARBA" id="ARBA00022741"/>
    </source>
</evidence>
<dbReference type="GO" id="GO:0006508">
    <property type="term" value="P:proteolysis"/>
    <property type="evidence" value="ECO:0007669"/>
    <property type="project" value="UniProtKB-KW"/>
</dbReference>
<dbReference type="InterPro" id="IPR037219">
    <property type="entry name" value="Peptidase_M41-like"/>
</dbReference>
<dbReference type="PROSITE" id="PS00674">
    <property type="entry name" value="AAA"/>
    <property type="match status" value="1"/>
</dbReference>
<dbReference type="InterPro" id="IPR041569">
    <property type="entry name" value="AAA_lid_3"/>
</dbReference>
<feature type="binding site" evidence="14">
    <location>
        <position position="342"/>
    </location>
    <ligand>
        <name>Zn(2+)</name>
        <dbReference type="ChEBI" id="CHEBI:29105"/>
        <note>catalytic</note>
    </ligand>
</feature>
<reference evidence="18" key="1">
    <citation type="submission" date="2017-09" db="EMBL/GenBank/DDBJ databases">
        <title>Depth-based differentiation of microbial function through sediment-hosted aquifers and enrichment of novel symbionts in the deep terrestrial subsurface.</title>
        <authorList>
            <person name="Probst A.J."/>
            <person name="Ladd B."/>
            <person name="Jarett J.K."/>
            <person name="Geller-Mcgrath D.E."/>
            <person name="Sieber C.M.K."/>
            <person name="Emerson J.B."/>
            <person name="Anantharaman K."/>
            <person name="Thomas B.C."/>
            <person name="Malmstrom R."/>
            <person name="Stieglmeier M."/>
            <person name="Klingl A."/>
            <person name="Woyke T."/>
            <person name="Ryan C.M."/>
            <person name="Banfield J.F."/>
        </authorList>
    </citation>
    <scope>NUCLEOTIDE SEQUENCE [LARGE SCALE GENOMIC DNA]</scope>
</reference>
<protein>
    <recommendedName>
        <fullName evidence="14">ATP-dependent zinc metalloprotease FtsH</fullName>
        <ecNumber evidence="14">3.4.24.-</ecNumber>
    </recommendedName>
</protein>
<dbReference type="NCBIfam" id="TIGR01241">
    <property type="entry name" value="FtsH_fam"/>
    <property type="match status" value="1"/>
</dbReference>
<dbReference type="InterPro" id="IPR003960">
    <property type="entry name" value="ATPase_AAA_CS"/>
</dbReference>
<keyword evidence="5 14" id="KW-0479">Metal-binding</keyword>
<dbReference type="GO" id="GO:0005886">
    <property type="term" value="C:plasma membrane"/>
    <property type="evidence" value="ECO:0007669"/>
    <property type="project" value="UniProtKB-SubCell"/>
</dbReference>
<comment type="similarity">
    <text evidence="13 14">In the central section; belongs to the AAA ATPase family.</text>
</comment>
<evidence type="ECO:0000256" key="1">
    <source>
        <dbReference type="ARBA" id="ARBA00004370"/>
    </source>
</evidence>
<feature type="binding site" evidence="14">
    <location>
        <position position="418"/>
    </location>
    <ligand>
        <name>Zn(2+)</name>
        <dbReference type="ChEBI" id="CHEBI:29105"/>
        <note>catalytic</note>
    </ligand>
</feature>
<evidence type="ECO:0000256" key="4">
    <source>
        <dbReference type="ARBA" id="ARBA00022692"/>
    </source>
</evidence>
<keyword evidence="12 14" id="KW-0472">Membrane</keyword>
<comment type="similarity">
    <text evidence="2 14">In the C-terminal section; belongs to the peptidase M41 family.</text>
</comment>
<dbReference type="InterPro" id="IPR003959">
    <property type="entry name" value="ATPase_AAA_core"/>
</dbReference>
<dbReference type="GO" id="GO:0004222">
    <property type="term" value="F:metalloendopeptidase activity"/>
    <property type="evidence" value="ECO:0007669"/>
    <property type="project" value="InterPro"/>
</dbReference>
<comment type="caution">
    <text evidence="17">The sequence shown here is derived from an EMBL/GenBank/DDBJ whole genome shotgun (WGS) entry which is preliminary data.</text>
</comment>
<evidence type="ECO:0000256" key="11">
    <source>
        <dbReference type="ARBA" id="ARBA00023049"/>
    </source>
</evidence>
<keyword evidence="17" id="KW-0132">Cell division</keyword>
<evidence type="ECO:0000256" key="8">
    <source>
        <dbReference type="ARBA" id="ARBA00022833"/>
    </source>
</evidence>
<dbReference type="PANTHER" id="PTHR23076">
    <property type="entry name" value="METALLOPROTEASE M41 FTSH"/>
    <property type="match status" value="1"/>
</dbReference>
<name>A0A2M6YBK0_9BACT</name>
<dbReference type="GO" id="GO:0051301">
    <property type="term" value="P:cell division"/>
    <property type="evidence" value="ECO:0007669"/>
    <property type="project" value="UniProtKB-KW"/>
</dbReference>
<dbReference type="HAMAP" id="MF_01458">
    <property type="entry name" value="FtsH"/>
    <property type="match status" value="1"/>
</dbReference>
<keyword evidence="10 14" id="KW-1133">Transmembrane helix</keyword>
<comment type="cofactor">
    <cofactor evidence="14">
        <name>Zn(2+)</name>
        <dbReference type="ChEBI" id="CHEBI:29105"/>
    </cofactor>
    <text evidence="14">Binds 1 zinc ion per subunit.</text>
</comment>
<comment type="similarity">
    <text evidence="15">Belongs to the AAA ATPase family.</text>
</comment>
<dbReference type="InterPro" id="IPR005936">
    <property type="entry name" value="FtsH"/>
</dbReference>
<dbReference type="InterPro" id="IPR027417">
    <property type="entry name" value="P-loop_NTPase"/>
</dbReference>
<evidence type="ECO:0000313" key="17">
    <source>
        <dbReference type="EMBL" id="PIU24068.1"/>
    </source>
</evidence>
<sequence>METNTTLKDYGITPDKVQIDVTNTANTAALWGILSIVLPVLLIGGIIWFMLRSAQGNNAKAMSFGKSRAKLVGDTKTTFNDIAGLVEPKQELFEVVDFLRQPAKFKKLGAEIPHGVLLVGPPGTGKTLLAKAAAGEANVPFFSISASEFVEMFVGVGASRVRDLFVKAKRNAPAIIFIDELDAIGRQRGAGLGGSHDEREQTLNQILVEMDGFDTDSNVIVMAATNRPDILDAALLRPGRFDRQIAIDLPDKDERLAILKVHSKNKPLSSDVNMDKIARQTAGFSGAELRNLANEAAILAARENTKTISQKNLDDAIEKVMMGPERKSRLLSTEEKKITAVHESGHAIVSHILPNSDPVHKISVISRGMALGYTWNLPKEDRRLITRSKFLDDLAVMLAGRAAEEIVFGEITTGAQNDLQRATKLARKMVTEYGMSDLLGPQTYGEKDELIFLGREISESKNYSDEVAAKIDQEVFRLIDSAHKLAKKTITENKKILDKLSVDLLRKEVIVEDEFLTYFPKNVQAKIKAEESIK</sequence>
<gene>
    <name evidence="14" type="primary">ftsH</name>
    <name evidence="17" type="ORF">COT12_03020</name>
</gene>
<feature type="active site" evidence="14">
    <location>
        <position position="343"/>
    </location>
</feature>
<evidence type="ECO:0000256" key="3">
    <source>
        <dbReference type="ARBA" id="ARBA00022670"/>
    </source>
</evidence>
<comment type="subunit">
    <text evidence="14">Homohexamer.</text>
</comment>
<evidence type="ECO:0000256" key="15">
    <source>
        <dbReference type="RuleBase" id="RU003651"/>
    </source>
</evidence>
<feature type="binding site" evidence="14">
    <location>
        <begin position="120"/>
        <end position="127"/>
    </location>
    <ligand>
        <name>ATP</name>
        <dbReference type="ChEBI" id="CHEBI:30616"/>
    </ligand>
</feature>
<keyword evidence="8 14" id="KW-0862">Zinc</keyword>
<comment type="subcellular location">
    <subcellularLocation>
        <location evidence="14">Cell membrane</location>
        <topology evidence="14">Multi-pass membrane protein</topology>
        <orientation evidence="14">Cytoplasmic side</orientation>
    </subcellularLocation>
    <subcellularLocation>
        <location evidence="1">Membrane</location>
    </subcellularLocation>
</comment>
<dbReference type="EC" id="3.4.24.-" evidence="14"/>
<comment type="function">
    <text evidence="14">Acts as a processive, ATP-dependent zinc metallopeptidase for both cytoplasmic and membrane proteins. Plays a role in the quality control of integral membrane proteins.</text>
</comment>
<dbReference type="Pfam" id="PF00004">
    <property type="entry name" value="AAA"/>
    <property type="match status" value="1"/>
</dbReference>
<dbReference type="AlphaFoldDB" id="A0A2M6YBK0"/>
<dbReference type="SUPFAM" id="SSF140990">
    <property type="entry name" value="FtsH protease domain-like"/>
    <property type="match status" value="1"/>
</dbReference>
<dbReference type="Pfam" id="PF01434">
    <property type="entry name" value="Peptidase_M41"/>
    <property type="match status" value="1"/>
</dbReference>
<accession>A0A2M6YBK0</accession>
<keyword evidence="4 14" id="KW-0812">Transmembrane</keyword>
<dbReference type="CDD" id="cd19501">
    <property type="entry name" value="RecA-like_FtsH"/>
    <property type="match status" value="1"/>
</dbReference>
<dbReference type="SUPFAM" id="SSF52540">
    <property type="entry name" value="P-loop containing nucleoside triphosphate hydrolases"/>
    <property type="match status" value="1"/>
</dbReference>
<dbReference type="GO" id="GO:0016887">
    <property type="term" value="F:ATP hydrolysis activity"/>
    <property type="evidence" value="ECO:0007669"/>
    <property type="project" value="UniProtKB-UniRule"/>
</dbReference>
<dbReference type="Proteomes" id="UP000229896">
    <property type="component" value="Unassembled WGS sequence"/>
</dbReference>
<dbReference type="GO" id="GO:0008270">
    <property type="term" value="F:zinc ion binding"/>
    <property type="evidence" value="ECO:0007669"/>
    <property type="project" value="UniProtKB-UniRule"/>
</dbReference>
<keyword evidence="9 14" id="KW-0067">ATP-binding</keyword>
<dbReference type="GO" id="GO:0005524">
    <property type="term" value="F:ATP binding"/>
    <property type="evidence" value="ECO:0007669"/>
    <property type="project" value="UniProtKB-UniRule"/>
</dbReference>
<organism evidence="17 18">
    <name type="scientific">Candidatus Berkelbacteria bacterium CG08_land_8_20_14_0_20_39_8</name>
    <dbReference type="NCBI Taxonomy" id="1974511"/>
    <lineage>
        <taxon>Bacteria</taxon>
        <taxon>Candidatus Berkelbacteria</taxon>
    </lineage>
</organism>
<dbReference type="InterPro" id="IPR000642">
    <property type="entry name" value="Peptidase_M41"/>
</dbReference>
<dbReference type="SMART" id="SM00382">
    <property type="entry name" value="AAA"/>
    <property type="match status" value="1"/>
</dbReference>
<dbReference type="Pfam" id="PF17862">
    <property type="entry name" value="AAA_lid_3"/>
    <property type="match status" value="1"/>
</dbReference>
<dbReference type="FunFam" id="3.40.50.300:FF:000001">
    <property type="entry name" value="ATP-dependent zinc metalloprotease FtsH"/>
    <property type="match status" value="1"/>
</dbReference>
<feature type="binding site" evidence="14">
    <location>
        <position position="346"/>
    </location>
    <ligand>
        <name>Zn(2+)</name>
        <dbReference type="ChEBI" id="CHEBI:29105"/>
        <note>catalytic</note>
    </ligand>
</feature>
<evidence type="ECO:0000256" key="10">
    <source>
        <dbReference type="ARBA" id="ARBA00022989"/>
    </source>
</evidence>
<dbReference type="PANTHER" id="PTHR23076:SF97">
    <property type="entry name" value="ATP-DEPENDENT ZINC METALLOPROTEASE YME1L1"/>
    <property type="match status" value="1"/>
</dbReference>
<dbReference type="FunFam" id="1.10.8.60:FF:000001">
    <property type="entry name" value="ATP-dependent zinc metalloprotease FtsH"/>
    <property type="match status" value="1"/>
</dbReference>
<proteinExistence type="inferred from homology"/>
<evidence type="ECO:0000313" key="18">
    <source>
        <dbReference type="Proteomes" id="UP000229896"/>
    </source>
</evidence>
<feature type="domain" description="AAA+ ATPase" evidence="16">
    <location>
        <begin position="112"/>
        <end position="251"/>
    </location>
</feature>
<evidence type="ECO:0000256" key="2">
    <source>
        <dbReference type="ARBA" id="ARBA00010044"/>
    </source>
</evidence>
<keyword evidence="3 14" id="KW-0645">Protease</keyword>
<evidence type="ECO:0000256" key="9">
    <source>
        <dbReference type="ARBA" id="ARBA00022840"/>
    </source>
</evidence>
<dbReference type="GO" id="GO:0030163">
    <property type="term" value="P:protein catabolic process"/>
    <property type="evidence" value="ECO:0007669"/>
    <property type="project" value="UniProtKB-UniRule"/>
</dbReference>
<dbReference type="Gene3D" id="3.40.50.300">
    <property type="entry name" value="P-loop containing nucleotide triphosphate hydrolases"/>
    <property type="match status" value="1"/>
</dbReference>